<proteinExistence type="predicted"/>
<dbReference type="SUPFAM" id="SSF88659">
    <property type="entry name" value="Sigma3 and sigma4 domains of RNA polymerase sigma factors"/>
    <property type="match status" value="1"/>
</dbReference>
<reference evidence="3" key="1">
    <citation type="submission" date="2013-12" db="EMBL/GenBank/DDBJ databases">
        <title>A Varibaculum cambriense genome reconstructed from a premature infant gut community with otherwise low bacterial novelty that shifts toward anaerobic metabolism during the third week of life.</title>
        <authorList>
            <person name="Brown C.T."/>
            <person name="Sharon I."/>
            <person name="Thomas B.C."/>
            <person name="Castelle C.J."/>
            <person name="Morowitz M.J."/>
            <person name="Banfield J.F."/>
        </authorList>
    </citation>
    <scope>NUCLEOTIDE SEQUENCE</scope>
</reference>
<feature type="domain" description="Transposase IS30-like HTH" evidence="2">
    <location>
        <begin position="11"/>
        <end position="55"/>
    </location>
</feature>
<name>W1Y8I1_9ZZZZ</name>
<gene>
    <name evidence="3" type="ORF">Q604_UNBC07101G0001</name>
</gene>
<sequence length="67" mass="7921">MQDYSITSQSKGKHLTNQDRLNIERWHNKEGLSNREIARLLNKAHGTIDREMKRGEIQLKRKVKYSA</sequence>
<feature type="region of interest" description="Disordered" evidence="1">
    <location>
        <begin position="1"/>
        <end position="20"/>
    </location>
</feature>
<evidence type="ECO:0000256" key="1">
    <source>
        <dbReference type="SAM" id="MobiDB-lite"/>
    </source>
</evidence>
<evidence type="ECO:0000313" key="3">
    <source>
        <dbReference type="EMBL" id="ETJ38883.1"/>
    </source>
</evidence>
<dbReference type="GO" id="GO:0005829">
    <property type="term" value="C:cytosol"/>
    <property type="evidence" value="ECO:0007669"/>
    <property type="project" value="TreeGrafter"/>
</dbReference>
<feature type="compositionally biased region" description="Polar residues" evidence="1">
    <location>
        <begin position="1"/>
        <end position="10"/>
    </location>
</feature>
<dbReference type="GO" id="GO:0004803">
    <property type="term" value="F:transposase activity"/>
    <property type="evidence" value="ECO:0007669"/>
    <property type="project" value="TreeGrafter"/>
</dbReference>
<dbReference type="InterPro" id="IPR051917">
    <property type="entry name" value="Transposase-Integrase"/>
</dbReference>
<protein>
    <submittedName>
        <fullName evidence="3">Transposase of IS983A</fullName>
    </submittedName>
</protein>
<feature type="non-terminal residue" evidence="3">
    <location>
        <position position="67"/>
    </location>
</feature>
<dbReference type="InterPro" id="IPR025246">
    <property type="entry name" value="IS30-like_HTH"/>
</dbReference>
<dbReference type="AlphaFoldDB" id="W1Y8I1"/>
<comment type="caution">
    <text evidence="3">The sequence shown here is derived from an EMBL/GenBank/DDBJ whole genome shotgun (WGS) entry which is preliminary data.</text>
</comment>
<dbReference type="InterPro" id="IPR013324">
    <property type="entry name" value="RNA_pol_sigma_r3/r4-like"/>
</dbReference>
<dbReference type="EMBL" id="AZMM01007101">
    <property type="protein sequence ID" value="ETJ38883.1"/>
    <property type="molecule type" value="Genomic_DNA"/>
</dbReference>
<dbReference type="PANTHER" id="PTHR10948:SF23">
    <property type="entry name" value="TRANSPOSASE INSI FOR INSERTION SEQUENCE ELEMENT IS30A-RELATED"/>
    <property type="match status" value="1"/>
</dbReference>
<dbReference type="GO" id="GO:0032196">
    <property type="term" value="P:transposition"/>
    <property type="evidence" value="ECO:0007669"/>
    <property type="project" value="TreeGrafter"/>
</dbReference>
<accession>W1Y8I1</accession>
<dbReference type="Pfam" id="PF13936">
    <property type="entry name" value="HTH_38"/>
    <property type="match status" value="1"/>
</dbReference>
<evidence type="ECO:0000259" key="2">
    <source>
        <dbReference type="Pfam" id="PF13936"/>
    </source>
</evidence>
<organism evidence="3">
    <name type="scientific">human gut metagenome</name>
    <dbReference type="NCBI Taxonomy" id="408170"/>
    <lineage>
        <taxon>unclassified sequences</taxon>
        <taxon>metagenomes</taxon>
        <taxon>organismal metagenomes</taxon>
    </lineage>
</organism>
<dbReference type="Gene3D" id="1.10.10.60">
    <property type="entry name" value="Homeodomain-like"/>
    <property type="match status" value="1"/>
</dbReference>
<dbReference type="PANTHER" id="PTHR10948">
    <property type="entry name" value="TRANSPOSASE"/>
    <property type="match status" value="1"/>
</dbReference>